<feature type="transmembrane region" description="Helical" evidence="6">
    <location>
        <begin position="267"/>
        <end position="286"/>
    </location>
</feature>
<comment type="caution">
    <text evidence="9">The sequence shown here is derived from an EMBL/GenBank/DDBJ whole genome shotgun (WGS) entry which is preliminary data.</text>
</comment>
<evidence type="ECO:0000256" key="3">
    <source>
        <dbReference type="ARBA" id="ARBA00022729"/>
    </source>
</evidence>
<evidence type="ECO:0000256" key="5">
    <source>
        <dbReference type="ARBA" id="ARBA00038515"/>
    </source>
</evidence>
<keyword evidence="6" id="KW-0812">Transmembrane</keyword>
<dbReference type="PANTHER" id="PTHR32411">
    <property type="entry name" value="CYSTEINE-RICH REPEAT SECRETORY PROTEIN 38-RELATED"/>
    <property type="match status" value="1"/>
</dbReference>
<gene>
    <name evidence="9" type="primary">CRRSP38_13</name>
    <name evidence="9" type="ORF">CK203_082903</name>
</gene>
<proteinExistence type="inferred from homology"/>
<keyword evidence="6" id="KW-1133">Transmembrane helix</keyword>
<comment type="similarity">
    <text evidence="5">Belongs to the cysteine-rich repeat secretory protein family.</text>
</comment>
<reference evidence="9 10" key="1">
    <citation type="journal article" date="2018" name="PLoS Genet.">
        <title>Population sequencing reveals clonal diversity and ancestral inbreeding in the grapevine cultivar Chardonnay.</title>
        <authorList>
            <person name="Roach M.J."/>
            <person name="Johnson D.L."/>
            <person name="Bohlmann J."/>
            <person name="van Vuuren H.J."/>
            <person name="Jones S.J."/>
            <person name="Pretorius I.S."/>
            <person name="Schmidt S.A."/>
            <person name="Borneman A.R."/>
        </authorList>
    </citation>
    <scope>NUCLEOTIDE SEQUENCE [LARGE SCALE GENOMIC DNA]</scope>
    <source>
        <strain evidence="10">cv. Chardonnay</strain>
        <tissue evidence="9">Leaf</tissue>
    </source>
</reference>
<accession>A0A438D6Q6</accession>
<evidence type="ECO:0000256" key="6">
    <source>
        <dbReference type="SAM" id="Phobius"/>
    </source>
</evidence>
<feature type="signal peptide" evidence="7">
    <location>
        <begin position="1"/>
        <end position="20"/>
    </location>
</feature>
<dbReference type="AlphaFoldDB" id="A0A438D6Q6"/>
<keyword evidence="6" id="KW-0472">Membrane</keyword>
<protein>
    <submittedName>
        <fullName evidence="9">Cysteine-rich repeat secretory protein 38</fullName>
    </submittedName>
</protein>
<keyword evidence="2" id="KW-0964">Secreted</keyword>
<dbReference type="EMBL" id="QGNW01001764">
    <property type="protein sequence ID" value="RVW31198.1"/>
    <property type="molecule type" value="Genomic_DNA"/>
</dbReference>
<dbReference type="PROSITE" id="PS51473">
    <property type="entry name" value="GNK2"/>
    <property type="match status" value="2"/>
</dbReference>
<dbReference type="InterPro" id="IPR050581">
    <property type="entry name" value="CRR_secretory_protein"/>
</dbReference>
<dbReference type="Proteomes" id="UP000288805">
    <property type="component" value="Unassembled WGS sequence"/>
</dbReference>
<dbReference type="InterPro" id="IPR038408">
    <property type="entry name" value="GNK2_sf"/>
</dbReference>
<name>A0A438D6Q6_VITVI</name>
<dbReference type="Pfam" id="PF01657">
    <property type="entry name" value="Stress-antifung"/>
    <property type="match status" value="2"/>
</dbReference>
<dbReference type="GO" id="GO:0005576">
    <property type="term" value="C:extracellular region"/>
    <property type="evidence" value="ECO:0007669"/>
    <property type="project" value="UniProtKB-SubCell"/>
</dbReference>
<sequence>MASLLSSQLLIFSLFCLSAASSPPSLLALNCSSPSLQRPPLQSLFSNLTSQVAKTRFIDSINMMGFHGLIMQCRLDLSPTRCIICAQNAVRTVSTLCPYSNSGTAWFDGCYLQYHHRFSPEDFVTSTNISCSSQIHVLDQVQFELALETLFLRLRAEINLATHHQFSSGELTYGNHSKVYGLAECVRFMSPEECEACVAEGIERLHKYCGGKDGGTVVAGNCVVRFEVYQFFSYIDAGGSETGGGTDDVGTRVTEGGGSMSFKAKVALAWGVVVACLIGIVLSAWLMRRSVVNTAKVATFGYGDDKIGRRS</sequence>
<evidence type="ECO:0000313" key="10">
    <source>
        <dbReference type="Proteomes" id="UP000288805"/>
    </source>
</evidence>
<feature type="domain" description="Gnk2-homologous" evidence="8">
    <location>
        <begin position="19"/>
        <end position="119"/>
    </location>
</feature>
<evidence type="ECO:0000256" key="7">
    <source>
        <dbReference type="SAM" id="SignalP"/>
    </source>
</evidence>
<feature type="chain" id="PRO_5019357134" evidence="7">
    <location>
        <begin position="21"/>
        <end position="311"/>
    </location>
</feature>
<keyword evidence="4" id="KW-0677">Repeat</keyword>
<dbReference type="PANTHER" id="PTHR32411:SF43">
    <property type="entry name" value="CYSTEINE-RICH REPEAT SECRETORY PROTEIN 38"/>
    <property type="match status" value="1"/>
</dbReference>
<dbReference type="CDD" id="cd23509">
    <property type="entry name" value="Gnk2-like"/>
    <property type="match status" value="2"/>
</dbReference>
<keyword evidence="3 7" id="KW-0732">Signal</keyword>
<organism evidence="9 10">
    <name type="scientific">Vitis vinifera</name>
    <name type="common">Grape</name>
    <dbReference type="NCBI Taxonomy" id="29760"/>
    <lineage>
        <taxon>Eukaryota</taxon>
        <taxon>Viridiplantae</taxon>
        <taxon>Streptophyta</taxon>
        <taxon>Embryophyta</taxon>
        <taxon>Tracheophyta</taxon>
        <taxon>Spermatophyta</taxon>
        <taxon>Magnoliopsida</taxon>
        <taxon>eudicotyledons</taxon>
        <taxon>Gunneridae</taxon>
        <taxon>Pentapetalae</taxon>
        <taxon>rosids</taxon>
        <taxon>Vitales</taxon>
        <taxon>Vitaceae</taxon>
        <taxon>Viteae</taxon>
        <taxon>Vitis</taxon>
    </lineage>
</organism>
<evidence type="ECO:0000256" key="2">
    <source>
        <dbReference type="ARBA" id="ARBA00022525"/>
    </source>
</evidence>
<feature type="domain" description="Gnk2-homologous" evidence="8">
    <location>
        <begin position="125"/>
        <end position="231"/>
    </location>
</feature>
<comment type="subcellular location">
    <subcellularLocation>
        <location evidence="1">Secreted</location>
    </subcellularLocation>
</comment>
<evidence type="ECO:0000259" key="8">
    <source>
        <dbReference type="PROSITE" id="PS51473"/>
    </source>
</evidence>
<evidence type="ECO:0000256" key="4">
    <source>
        <dbReference type="ARBA" id="ARBA00022737"/>
    </source>
</evidence>
<dbReference type="Gene3D" id="3.30.430.20">
    <property type="entry name" value="Gnk2 domain, C-X8-C-X2-C motif"/>
    <property type="match status" value="2"/>
</dbReference>
<evidence type="ECO:0000256" key="1">
    <source>
        <dbReference type="ARBA" id="ARBA00004613"/>
    </source>
</evidence>
<dbReference type="InterPro" id="IPR002902">
    <property type="entry name" value="GNK2"/>
</dbReference>
<evidence type="ECO:0000313" key="9">
    <source>
        <dbReference type="EMBL" id="RVW31198.1"/>
    </source>
</evidence>